<organism evidence="1 2">
    <name type="scientific">Aphanomyces astaci</name>
    <name type="common">Crayfish plague agent</name>
    <dbReference type="NCBI Taxonomy" id="112090"/>
    <lineage>
        <taxon>Eukaryota</taxon>
        <taxon>Sar</taxon>
        <taxon>Stramenopiles</taxon>
        <taxon>Oomycota</taxon>
        <taxon>Saprolegniomycetes</taxon>
        <taxon>Saprolegniales</taxon>
        <taxon>Verrucalvaceae</taxon>
        <taxon>Aphanomyces</taxon>
    </lineage>
</organism>
<comment type="caution">
    <text evidence="1">The sequence shown here is derived from an EMBL/GenBank/DDBJ whole genome shotgun (WGS) entry which is preliminary data.</text>
</comment>
<protein>
    <submittedName>
        <fullName evidence="1">Uncharacterized protein</fullName>
    </submittedName>
</protein>
<dbReference type="CDD" id="cd00024">
    <property type="entry name" value="CD_CSD"/>
    <property type="match status" value="1"/>
</dbReference>
<sequence length="245" mass="27998">MHTREVHHLADERWFRGKHQFLLHWARPELLGKSTSWVPASYLSTCTEALGSYHGWKAFCQKKGENLSFAKFRSYDAHWLDFRSYATNTCLIAAFRIAATLLNAPLNVSDDDMGEFMANNEIDANDGIPPAALRSFIRFLGTKGFRICHQTFAENLLLDPTGNAQLDLFATIKRGGEGVYLLTTVTDNLAHCWVVHCDGLQTKVIDSDGTVPLGKFPHVDYIRTIWRLSLFKKQRRHKRKKRDSE</sequence>
<evidence type="ECO:0000313" key="1">
    <source>
        <dbReference type="EMBL" id="RHY04868.1"/>
    </source>
</evidence>
<accession>A0A397AGG7</accession>
<gene>
    <name evidence="1" type="ORF">DYB25_010468</name>
</gene>
<dbReference type="Proteomes" id="UP000266239">
    <property type="component" value="Unassembled WGS sequence"/>
</dbReference>
<dbReference type="EMBL" id="QUTA01008078">
    <property type="protein sequence ID" value="RHY04868.1"/>
    <property type="molecule type" value="Genomic_DNA"/>
</dbReference>
<dbReference type="VEuPathDB" id="FungiDB:H257_14175"/>
<reference evidence="1 2" key="1">
    <citation type="submission" date="2018-08" db="EMBL/GenBank/DDBJ databases">
        <title>Aphanomyces genome sequencing and annotation.</title>
        <authorList>
            <person name="Minardi D."/>
            <person name="Oidtmann B."/>
            <person name="Van Der Giezen M."/>
            <person name="Studholme D.J."/>
        </authorList>
    </citation>
    <scope>NUCLEOTIDE SEQUENCE [LARGE SCALE GENOMIC DNA]</scope>
    <source>
        <strain evidence="1 2">Yx</strain>
    </source>
</reference>
<name>A0A397AGG7_APHAT</name>
<proteinExistence type="predicted"/>
<evidence type="ECO:0000313" key="2">
    <source>
        <dbReference type="Proteomes" id="UP000266239"/>
    </source>
</evidence>
<dbReference type="AlphaFoldDB" id="A0A397AGG7"/>